<feature type="transmembrane region" description="Helical" evidence="1">
    <location>
        <begin position="16"/>
        <end position="33"/>
    </location>
</feature>
<feature type="non-terminal residue" evidence="2">
    <location>
        <position position="1"/>
    </location>
</feature>
<comment type="caution">
    <text evidence="2">The sequence shown here is derived from an EMBL/GenBank/DDBJ whole genome shotgun (WGS) entry which is preliminary data.</text>
</comment>
<keyword evidence="1" id="KW-1133">Transmembrane helix</keyword>
<evidence type="ECO:0000313" key="2">
    <source>
        <dbReference type="EMBL" id="GAH40703.1"/>
    </source>
</evidence>
<evidence type="ECO:0000256" key="1">
    <source>
        <dbReference type="SAM" id="Phobius"/>
    </source>
</evidence>
<keyword evidence="1" id="KW-0472">Membrane</keyword>
<dbReference type="AlphaFoldDB" id="X1H5W3"/>
<dbReference type="EMBL" id="BARU01005741">
    <property type="protein sequence ID" value="GAH40703.1"/>
    <property type="molecule type" value="Genomic_DNA"/>
</dbReference>
<sequence>SGVIELPNDKEVHKKAMCWALITTAIIGGIALLI</sequence>
<accession>X1H5W3</accession>
<reference evidence="2" key="1">
    <citation type="journal article" date="2014" name="Front. Microbiol.">
        <title>High frequency of phylogenetically diverse reductive dehalogenase-homologous genes in deep subseafloor sedimentary metagenomes.</title>
        <authorList>
            <person name="Kawai M."/>
            <person name="Futagami T."/>
            <person name="Toyoda A."/>
            <person name="Takaki Y."/>
            <person name="Nishi S."/>
            <person name="Hori S."/>
            <person name="Arai W."/>
            <person name="Tsubouchi T."/>
            <person name="Morono Y."/>
            <person name="Uchiyama I."/>
            <person name="Ito T."/>
            <person name="Fujiyama A."/>
            <person name="Inagaki F."/>
            <person name="Takami H."/>
        </authorList>
    </citation>
    <scope>NUCLEOTIDE SEQUENCE</scope>
    <source>
        <strain evidence="2">Expedition CK06-06</strain>
    </source>
</reference>
<proteinExistence type="predicted"/>
<gene>
    <name evidence="2" type="ORF">S03H2_11232</name>
</gene>
<organism evidence="2">
    <name type="scientific">marine sediment metagenome</name>
    <dbReference type="NCBI Taxonomy" id="412755"/>
    <lineage>
        <taxon>unclassified sequences</taxon>
        <taxon>metagenomes</taxon>
        <taxon>ecological metagenomes</taxon>
    </lineage>
</organism>
<name>X1H5W3_9ZZZZ</name>
<protein>
    <submittedName>
        <fullName evidence="2">Uncharacterized protein</fullName>
    </submittedName>
</protein>
<keyword evidence="1" id="KW-0812">Transmembrane</keyword>